<comment type="function">
    <text evidence="17">Strong activator of the late viral genes promoters. Acts as a suppressor of RNA-mediated gene silencing, also known as post-transcriptional gene silencing (PTGS), a mechanism of plant viral defense that limits the accumulation of viral RNAs. Also suppresses the host basal defense by interacting with and inhibiting SNF1 kinase, a key regulator of cell metabolism implicated in innate antiviral defense. Determines pathogenicity.</text>
</comment>
<evidence type="ECO:0000256" key="6">
    <source>
        <dbReference type="ARBA" id="ARBA00022553"/>
    </source>
</evidence>
<evidence type="ECO:0000256" key="16">
    <source>
        <dbReference type="ARBA" id="ARBA00023280"/>
    </source>
</evidence>
<organism evidence="18 19">
    <name type="scientific">Bean calico mosaic virus</name>
    <dbReference type="NCBI Taxonomy" id="31602"/>
    <lineage>
        <taxon>Viruses</taxon>
        <taxon>Monodnaviria</taxon>
        <taxon>Shotokuvirae</taxon>
        <taxon>Cressdnaviricota</taxon>
        <taxon>Repensiviricetes</taxon>
        <taxon>Geplafuvirales</taxon>
        <taxon>Geminiviridae</taxon>
        <taxon>Begomovirus</taxon>
        <taxon>Begomovirus phaseolicaliconis</taxon>
    </lineage>
</organism>
<comment type="similarity">
    <text evidence="3 17">Belongs to the geminiviridae transcriptional activator protein family.</text>
</comment>
<evidence type="ECO:0000313" key="19">
    <source>
        <dbReference type="Proteomes" id="UP000203188"/>
    </source>
</evidence>
<name>Q9WF51_9GEMI</name>
<evidence type="ECO:0000256" key="15">
    <source>
        <dbReference type="ARBA" id="ARBA00023200"/>
    </source>
</evidence>
<dbReference type="GeneID" id="991067"/>
<evidence type="ECO:0000256" key="8">
    <source>
        <dbReference type="ARBA" id="ARBA00022581"/>
    </source>
</evidence>
<dbReference type="InterPro" id="IPR000942">
    <property type="entry name" value="Gemini_AL2"/>
</dbReference>
<dbReference type="GO" id="GO:0030430">
    <property type="term" value="C:host cell cytoplasm"/>
    <property type="evidence" value="ECO:0007669"/>
    <property type="project" value="UniProtKB-SubCell"/>
</dbReference>
<comment type="subcellular location">
    <subcellularLocation>
        <location evidence="2 17">Host cytoplasm</location>
    </subcellularLocation>
    <subcellularLocation>
        <location evidence="1 17">Host nucleus</location>
    </subcellularLocation>
</comment>
<evidence type="ECO:0000256" key="2">
    <source>
        <dbReference type="ARBA" id="ARBA00004192"/>
    </source>
</evidence>
<dbReference type="GO" id="GO:0005198">
    <property type="term" value="F:structural molecule activity"/>
    <property type="evidence" value="ECO:0007669"/>
    <property type="project" value="InterPro"/>
</dbReference>
<keyword evidence="11 17" id="KW-0863">Zinc-finger</keyword>
<keyword evidence="5 17" id="KW-0941">Suppressor of RNA silencing</keyword>
<protein>
    <recommendedName>
        <fullName evidence="4 17">Transcriptional activator protein</fullName>
        <shortName evidence="17">TrAP</shortName>
    </recommendedName>
</protein>
<dbReference type="RefSeq" id="NP_612596.1">
    <property type="nucleotide sequence ID" value="NC_003504.1"/>
</dbReference>
<keyword evidence="16" id="KW-0899">Viral immunoevasion</keyword>
<dbReference type="GO" id="GO:0019028">
    <property type="term" value="C:viral capsid"/>
    <property type="evidence" value="ECO:0007669"/>
    <property type="project" value="InterPro"/>
</dbReference>
<evidence type="ECO:0000256" key="5">
    <source>
        <dbReference type="ARBA" id="ARBA00022463"/>
    </source>
</evidence>
<evidence type="ECO:0000256" key="10">
    <source>
        <dbReference type="ARBA" id="ARBA00022723"/>
    </source>
</evidence>
<sequence length="174" mass="19843">MESRFKLKAGYHQSCCAIQERGPVIKISSTKRKTHRLKIGQSKMLNSSSSTPPSIKAQHRIAKRRAIRRRRIDLNCGCSIFLHINCADNGFTHRGVHHCGSSREFRFYLGGSKSPLFQDIHDRGSNVHKDENIPHPNPVQLQPKEVTESTQSFPEFPNLDDVSSSFWNDLFTEI</sequence>
<keyword evidence="10 17" id="KW-0479">Metal-binding</keyword>
<dbReference type="GO" id="GO:0042025">
    <property type="term" value="C:host cell nucleus"/>
    <property type="evidence" value="ECO:0007669"/>
    <property type="project" value="UniProtKB-SubCell"/>
</dbReference>
<evidence type="ECO:0000256" key="3">
    <source>
        <dbReference type="ARBA" id="ARBA00007672"/>
    </source>
</evidence>
<keyword evidence="13 17" id="KW-0238">DNA-binding</keyword>
<evidence type="ECO:0000256" key="11">
    <source>
        <dbReference type="ARBA" id="ARBA00022771"/>
    </source>
</evidence>
<evidence type="ECO:0000256" key="12">
    <source>
        <dbReference type="ARBA" id="ARBA00022833"/>
    </source>
</evidence>
<keyword evidence="19" id="KW-1185">Reference proteome</keyword>
<dbReference type="GO" id="GO:0003677">
    <property type="term" value="F:DNA binding"/>
    <property type="evidence" value="ECO:0007669"/>
    <property type="project" value="UniProtKB-KW"/>
</dbReference>
<evidence type="ECO:0000256" key="9">
    <source>
        <dbReference type="ARBA" id="ARBA00022632"/>
    </source>
</evidence>
<dbReference type="GO" id="GO:0008270">
    <property type="term" value="F:zinc ion binding"/>
    <property type="evidence" value="ECO:0007669"/>
    <property type="project" value="UniProtKB-KW"/>
</dbReference>
<keyword evidence="6" id="KW-0597">Phosphoprotein</keyword>
<keyword evidence="12 17" id="KW-0862">Zinc</keyword>
<evidence type="ECO:0000256" key="14">
    <source>
        <dbReference type="ARBA" id="ARBA00023159"/>
    </source>
</evidence>
<proteinExistence type="inferred from homology"/>
<dbReference type="OrthoDB" id="12466at10239"/>
<dbReference type="GO" id="GO:0052170">
    <property type="term" value="P:symbiont-mediated suppression of host innate immune response"/>
    <property type="evidence" value="ECO:0007669"/>
    <property type="project" value="UniProtKB-KW"/>
</dbReference>
<reference evidence="18 19" key="1">
    <citation type="journal article" date="1999" name="Phytopathology">
        <title>Biotic, molecular, and phylogenetic characterization of bean calico mosaic virus, a distinct begomovirus species with affiliation in the squash leaf curl virus cluster.</title>
        <authorList>
            <person name="Brown J.K."/>
            <person name="Ostrow K.M."/>
            <person name="Idris A.M."/>
            <person name="Stenger D.C."/>
        </authorList>
    </citation>
    <scope>NUCLEOTIDE SEQUENCE [LARGE SCALE GENOMIC DNA]</scope>
</reference>
<keyword evidence="9" id="KW-1090">Inhibition of host innate immune response by virus</keyword>
<gene>
    <name evidence="18" type="primary">AC2</name>
</gene>
<comment type="subunit">
    <text evidence="17">Monomer. Homodimer. Homooligomer. Self-interaction correlates with nuclear localization and efficient activation of transcription.</text>
</comment>
<evidence type="ECO:0000256" key="4">
    <source>
        <dbReference type="ARBA" id="ARBA00014388"/>
    </source>
</evidence>
<dbReference type="KEGG" id="vg:991067"/>
<dbReference type="PRINTS" id="PR00230">
    <property type="entry name" value="GEMCOATAL2"/>
</dbReference>
<keyword evidence="7 17" id="KW-1048">Host nucleus</keyword>
<evidence type="ECO:0000256" key="1">
    <source>
        <dbReference type="ARBA" id="ARBA00004147"/>
    </source>
</evidence>
<keyword evidence="14 17" id="KW-0010">Activator</keyword>
<evidence type="ECO:0000313" key="18">
    <source>
        <dbReference type="EMBL" id="AAD22941.1"/>
    </source>
</evidence>
<dbReference type="Proteomes" id="UP000203188">
    <property type="component" value="Genome"/>
</dbReference>
<dbReference type="Pfam" id="PF01440">
    <property type="entry name" value="Gemini_AL2"/>
    <property type="match status" value="1"/>
</dbReference>
<keyword evidence="15 17" id="KW-1035">Host cytoplasm</keyword>
<comment type="domain">
    <text evidence="17">The zinc finger and the transactivation region are involved in PTGS suppression.</text>
</comment>
<dbReference type="EMBL" id="AF110189">
    <property type="protein sequence ID" value="AAD22941.1"/>
    <property type="molecule type" value="Genomic_DNA"/>
</dbReference>
<evidence type="ECO:0000256" key="17">
    <source>
        <dbReference type="RuleBase" id="RU363028"/>
    </source>
</evidence>
<evidence type="ECO:0000256" key="13">
    <source>
        <dbReference type="ARBA" id="ARBA00023125"/>
    </source>
</evidence>
<keyword evidence="8 17" id="KW-0945">Host-virus interaction</keyword>
<evidence type="ECO:0000256" key="7">
    <source>
        <dbReference type="ARBA" id="ARBA00022562"/>
    </source>
</evidence>
<accession>Q9WF51</accession>